<dbReference type="Proteomes" id="UP001441944">
    <property type="component" value="Unassembled WGS sequence"/>
</dbReference>
<dbReference type="PROSITE" id="PS50850">
    <property type="entry name" value="MFS"/>
    <property type="match status" value="1"/>
</dbReference>
<dbReference type="PANTHER" id="PTHR23501">
    <property type="entry name" value="MAJOR FACILITATOR SUPERFAMILY"/>
    <property type="match status" value="1"/>
</dbReference>
<comment type="caution">
    <text evidence="7">The sequence shown here is derived from an EMBL/GenBank/DDBJ whole genome shotgun (WGS) entry which is preliminary data.</text>
</comment>
<reference evidence="7 8" key="1">
    <citation type="submission" date="2024-04" db="EMBL/GenBank/DDBJ databases">
        <title>Draft genome sequence of Pseudophaeobacter arcticus NBRC 116598.</title>
        <authorList>
            <person name="Miyakawa T."/>
            <person name="Kusuya Y."/>
            <person name="Miura T."/>
        </authorList>
    </citation>
    <scope>NUCLEOTIDE SEQUENCE [LARGE SCALE GENOMIC DNA]</scope>
    <source>
        <strain evidence="7 8">SU-CL00105</strain>
    </source>
</reference>
<organism evidence="7 8">
    <name type="scientific">Pseudophaeobacter arcticus</name>
    <dbReference type="NCBI Taxonomy" id="385492"/>
    <lineage>
        <taxon>Bacteria</taxon>
        <taxon>Pseudomonadati</taxon>
        <taxon>Pseudomonadota</taxon>
        <taxon>Alphaproteobacteria</taxon>
        <taxon>Rhodobacterales</taxon>
        <taxon>Paracoccaceae</taxon>
        <taxon>Pseudophaeobacter</taxon>
    </lineage>
</organism>
<gene>
    <name evidence="7" type="ORF">NBRC116598_15220</name>
</gene>
<feature type="transmembrane region" description="Helical" evidence="5">
    <location>
        <begin position="146"/>
        <end position="167"/>
    </location>
</feature>
<keyword evidence="2 5" id="KW-0812">Transmembrane</keyword>
<sequence>MNGPIPSPPTPLDDRELKLMIGAIASVLFIASLGQTVVTTALPTILSELGGLAQITWVITAYLMAATVGAPICGKLGDLFGRKPVMQGGIAVFLLGSLICALAPNLWALVAGRFVQGIGGGGLIVVSMATVADMVPARERGRYQGLLGGVFAASTVVGPLAGGFIVQHFAWEWLFLLNLPLGLAAFVVLSRSLTSVPTGRRPSIDYAGGLSLALLLSLAVISASLGGSVLAWNSAEMLGLLLATAVALLAFAVIETRAAEPILPLGLFRINTFLVSNAVGLIVGSAMFGTIVFVPFFMQVVKGMSPALSGMFTFPMMIGIILGSTISGRIMVRTGRYRRMPTVSTLVLAVAMASFAQMTTQTADWWIAVSMVLTGLGIGPVMAVGVTAIQNAVPVSMVGVGTASANMFRMIGGSVGTAVFGAVFAAGLTRELGGALGGVNPRSLSKDAIAAMPPELREMVVSGIAQALHPLFWAAAVMACLACLISLFLTEIPLEDRLAPRGADAAE</sequence>
<feature type="domain" description="Major facilitator superfamily (MFS) profile" evidence="6">
    <location>
        <begin position="20"/>
        <end position="494"/>
    </location>
</feature>
<feature type="transmembrane region" description="Helical" evidence="5">
    <location>
        <begin position="274"/>
        <end position="298"/>
    </location>
</feature>
<keyword evidence="4 5" id="KW-0472">Membrane</keyword>
<evidence type="ECO:0000256" key="3">
    <source>
        <dbReference type="ARBA" id="ARBA00022989"/>
    </source>
</evidence>
<feature type="transmembrane region" description="Helical" evidence="5">
    <location>
        <begin position="237"/>
        <end position="254"/>
    </location>
</feature>
<evidence type="ECO:0000256" key="2">
    <source>
        <dbReference type="ARBA" id="ARBA00022692"/>
    </source>
</evidence>
<dbReference type="CDD" id="cd17502">
    <property type="entry name" value="MFS_Azr1_MDR_like"/>
    <property type="match status" value="1"/>
</dbReference>
<name>A0ABQ0AJN7_9RHOB</name>
<feature type="transmembrane region" description="Helical" evidence="5">
    <location>
        <begin position="340"/>
        <end position="359"/>
    </location>
</feature>
<dbReference type="Pfam" id="PF07690">
    <property type="entry name" value="MFS_1"/>
    <property type="match status" value="1"/>
</dbReference>
<evidence type="ECO:0000313" key="7">
    <source>
        <dbReference type="EMBL" id="GAA6196078.1"/>
    </source>
</evidence>
<dbReference type="PANTHER" id="PTHR23501:SF197">
    <property type="entry name" value="COMD"/>
    <property type="match status" value="1"/>
</dbReference>
<evidence type="ECO:0000313" key="8">
    <source>
        <dbReference type="Proteomes" id="UP001441944"/>
    </source>
</evidence>
<dbReference type="RefSeq" id="WP_353398561.1">
    <property type="nucleotide sequence ID" value="NZ_BAABWU010000004.1"/>
</dbReference>
<feature type="transmembrane region" description="Helical" evidence="5">
    <location>
        <begin position="52"/>
        <end position="73"/>
    </location>
</feature>
<dbReference type="InterPro" id="IPR011701">
    <property type="entry name" value="MFS"/>
</dbReference>
<proteinExistence type="predicted"/>
<feature type="transmembrane region" description="Helical" evidence="5">
    <location>
        <begin position="206"/>
        <end position="231"/>
    </location>
</feature>
<feature type="transmembrane region" description="Helical" evidence="5">
    <location>
        <begin position="365"/>
        <end position="389"/>
    </location>
</feature>
<evidence type="ECO:0000256" key="5">
    <source>
        <dbReference type="SAM" id="Phobius"/>
    </source>
</evidence>
<feature type="transmembrane region" description="Helical" evidence="5">
    <location>
        <begin position="310"/>
        <end position="328"/>
    </location>
</feature>
<dbReference type="InterPro" id="IPR036259">
    <property type="entry name" value="MFS_trans_sf"/>
</dbReference>
<dbReference type="SUPFAM" id="SSF103473">
    <property type="entry name" value="MFS general substrate transporter"/>
    <property type="match status" value="1"/>
</dbReference>
<feature type="transmembrane region" description="Helical" evidence="5">
    <location>
        <begin position="21"/>
        <end position="46"/>
    </location>
</feature>
<evidence type="ECO:0000256" key="1">
    <source>
        <dbReference type="ARBA" id="ARBA00004141"/>
    </source>
</evidence>
<evidence type="ECO:0000256" key="4">
    <source>
        <dbReference type="ARBA" id="ARBA00023136"/>
    </source>
</evidence>
<feature type="transmembrane region" description="Helical" evidence="5">
    <location>
        <begin position="85"/>
        <end position="108"/>
    </location>
</feature>
<comment type="subcellular location">
    <subcellularLocation>
        <location evidence="1">Membrane</location>
        <topology evidence="1">Multi-pass membrane protein</topology>
    </subcellularLocation>
</comment>
<keyword evidence="3 5" id="KW-1133">Transmembrane helix</keyword>
<dbReference type="Gene3D" id="1.20.1720.10">
    <property type="entry name" value="Multidrug resistance protein D"/>
    <property type="match status" value="1"/>
</dbReference>
<protein>
    <recommendedName>
        <fullName evidence="6">Major facilitator superfamily (MFS) profile domain-containing protein</fullName>
    </recommendedName>
</protein>
<feature type="transmembrane region" description="Helical" evidence="5">
    <location>
        <begin position="410"/>
        <end position="428"/>
    </location>
</feature>
<feature type="transmembrane region" description="Helical" evidence="5">
    <location>
        <begin position="114"/>
        <end position="134"/>
    </location>
</feature>
<dbReference type="InterPro" id="IPR020846">
    <property type="entry name" value="MFS_dom"/>
</dbReference>
<keyword evidence="8" id="KW-1185">Reference proteome</keyword>
<dbReference type="EMBL" id="BAABWU010000004">
    <property type="protein sequence ID" value="GAA6196078.1"/>
    <property type="molecule type" value="Genomic_DNA"/>
</dbReference>
<dbReference type="Gene3D" id="1.20.1250.20">
    <property type="entry name" value="MFS general substrate transporter like domains"/>
    <property type="match status" value="1"/>
</dbReference>
<accession>A0ABQ0AJN7</accession>
<feature type="transmembrane region" description="Helical" evidence="5">
    <location>
        <begin position="173"/>
        <end position="194"/>
    </location>
</feature>
<feature type="transmembrane region" description="Helical" evidence="5">
    <location>
        <begin position="471"/>
        <end position="489"/>
    </location>
</feature>
<evidence type="ECO:0000259" key="6">
    <source>
        <dbReference type="PROSITE" id="PS50850"/>
    </source>
</evidence>
<dbReference type="PRINTS" id="PR01036">
    <property type="entry name" value="TCRTETB"/>
</dbReference>